<accession>A0ABQ4WYC4</accession>
<evidence type="ECO:0000313" key="2">
    <source>
        <dbReference type="Proteomes" id="UP001151760"/>
    </source>
</evidence>
<proteinExistence type="predicted"/>
<sequence length="139" mass="16094">MKCTSAIRQMTYDSIPDALDEYMLMGVTTVRKSLVALCVAVLKLYGNEFLRKLTYNDIEKLYARHDEKHEFPRMIGRIDCTGWSWETCPIALKAQFCRVDHKLDSFILLEAISSQDLWIWHAFFGVSGMNNDVTAIPYF</sequence>
<dbReference type="InterPro" id="IPR006912">
    <property type="entry name" value="Harbinger_derived_prot"/>
</dbReference>
<dbReference type="EMBL" id="BQNB010009031">
    <property type="protein sequence ID" value="GJS57770.1"/>
    <property type="molecule type" value="Genomic_DNA"/>
</dbReference>
<dbReference type="Pfam" id="PF04827">
    <property type="entry name" value="Plant_tran"/>
    <property type="match status" value="1"/>
</dbReference>
<comment type="caution">
    <text evidence="1">The sequence shown here is derived from an EMBL/GenBank/DDBJ whole genome shotgun (WGS) entry which is preliminary data.</text>
</comment>
<keyword evidence="2" id="KW-1185">Reference proteome</keyword>
<name>A0ABQ4WYC4_9ASTR</name>
<dbReference type="Proteomes" id="UP001151760">
    <property type="component" value="Unassembled WGS sequence"/>
</dbReference>
<evidence type="ECO:0000313" key="1">
    <source>
        <dbReference type="EMBL" id="GJS57770.1"/>
    </source>
</evidence>
<gene>
    <name evidence="1" type="ORF">Tco_0652554</name>
</gene>
<organism evidence="1 2">
    <name type="scientific">Tanacetum coccineum</name>
    <dbReference type="NCBI Taxonomy" id="301880"/>
    <lineage>
        <taxon>Eukaryota</taxon>
        <taxon>Viridiplantae</taxon>
        <taxon>Streptophyta</taxon>
        <taxon>Embryophyta</taxon>
        <taxon>Tracheophyta</taxon>
        <taxon>Spermatophyta</taxon>
        <taxon>Magnoliopsida</taxon>
        <taxon>eudicotyledons</taxon>
        <taxon>Gunneridae</taxon>
        <taxon>Pentapetalae</taxon>
        <taxon>asterids</taxon>
        <taxon>campanulids</taxon>
        <taxon>Asterales</taxon>
        <taxon>Asteraceae</taxon>
        <taxon>Asteroideae</taxon>
        <taxon>Anthemideae</taxon>
        <taxon>Anthemidinae</taxon>
        <taxon>Tanacetum</taxon>
    </lineage>
</organism>
<dbReference type="PANTHER" id="PTHR47150:SF5">
    <property type="entry name" value="OS07G0546750 PROTEIN"/>
    <property type="match status" value="1"/>
</dbReference>
<protein>
    <submittedName>
        <fullName evidence="1">ALP1-like protein</fullName>
    </submittedName>
</protein>
<dbReference type="PANTHER" id="PTHR47150">
    <property type="entry name" value="OS12G0169200 PROTEIN"/>
    <property type="match status" value="1"/>
</dbReference>
<reference evidence="1" key="2">
    <citation type="submission" date="2022-01" db="EMBL/GenBank/DDBJ databases">
        <authorList>
            <person name="Yamashiro T."/>
            <person name="Shiraishi A."/>
            <person name="Satake H."/>
            <person name="Nakayama K."/>
        </authorList>
    </citation>
    <scope>NUCLEOTIDE SEQUENCE</scope>
</reference>
<reference evidence="1" key="1">
    <citation type="journal article" date="2022" name="Int. J. Mol. Sci.">
        <title>Draft Genome of Tanacetum Coccineum: Genomic Comparison of Closely Related Tanacetum-Family Plants.</title>
        <authorList>
            <person name="Yamashiro T."/>
            <person name="Shiraishi A."/>
            <person name="Nakayama K."/>
            <person name="Satake H."/>
        </authorList>
    </citation>
    <scope>NUCLEOTIDE SEQUENCE</scope>
</reference>